<dbReference type="InterPro" id="IPR009069">
    <property type="entry name" value="Cys_alpha_HP_mot_SF"/>
</dbReference>
<evidence type="ECO:0000256" key="1">
    <source>
        <dbReference type="ARBA" id="ARBA00004123"/>
    </source>
</evidence>
<evidence type="ECO:0000256" key="7">
    <source>
        <dbReference type="SAM" id="MobiDB-lite"/>
    </source>
</evidence>
<reference evidence="10" key="2">
    <citation type="submission" date="2025-08" db="UniProtKB">
        <authorList>
            <consortium name="RefSeq"/>
        </authorList>
    </citation>
    <scope>IDENTIFICATION</scope>
    <source>
        <tissue evidence="10">Seedling</tissue>
    </source>
</reference>
<proteinExistence type="predicted"/>
<dbReference type="Pfam" id="PF00319">
    <property type="entry name" value="SRF-TF"/>
    <property type="match status" value="1"/>
</dbReference>
<dbReference type="PANTHER" id="PTHR48150">
    <property type="entry name" value="CYTOCHROME C OXIDASE-ASSEMBLY FACTOR COX23, MITOCHONDRIAL"/>
    <property type="match status" value="1"/>
</dbReference>
<sequence length="125" mass="14196">MASKPSTPPYPSATRISDSPCYPQYSASLKCLEEYQSDKSKCQEHFDIYKECKKKETTKKTQNRQKIETKKLENKSNKQVIFSKHRAGLFKKAGELSVLCDAEVAAIVFSPNNKVFCFGIRAPRP</sequence>
<dbReference type="Proteomes" id="UP001652623">
    <property type="component" value="Chromosome 1"/>
</dbReference>
<dbReference type="RefSeq" id="XP_048326450.1">
    <property type="nucleotide sequence ID" value="XM_048470493.2"/>
</dbReference>
<evidence type="ECO:0000256" key="4">
    <source>
        <dbReference type="ARBA" id="ARBA00023157"/>
    </source>
</evidence>
<keyword evidence="4" id="KW-1015">Disulfide bond</keyword>
<evidence type="ECO:0000313" key="10">
    <source>
        <dbReference type="RefSeq" id="XP_048326450.1"/>
    </source>
</evidence>
<accession>A0ABM3IE45</accession>
<feature type="domain" description="MADS-box" evidence="8">
    <location>
        <begin position="62"/>
        <end position="122"/>
    </location>
</feature>
<feature type="compositionally biased region" description="Pro residues" evidence="7">
    <location>
        <begin position="1"/>
        <end position="11"/>
    </location>
</feature>
<dbReference type="InterPro" id="IPR002100">
    <property type="entry name" value="TF_MADSbox"/>
</dbReference>
<keyword evidence="3" id="KW-0238">DNA-binding</keyword>
<evidence type="ECO:0000256" key="6">
    <source>
        <dbReference type="ARBA" id="ARBA00023242"/>
    </source>
</evidence>
<organism evidence="9 10">
    <name type="scientific">Ziziphus jujuba</name>
    <name type="common">Chinese jujube</name>
    <name type="synonym">Ziziphus sativa</name>
    <dbReference type="NCBI Taxonomy" id="326968"/>
    <lineage>
        <taxon>Eukaryota</taxon>
        <taxon>Viridiplantae</taxon>
        <taxon>Streptophyta</taxon>
        <taxon>Embryophyta</taxon>
        <taxon>Tracheophyta</taxon>
        <taxon>Spermatophyta</taxon>
        <taxon>Magnoliopsida</taxon>
        <taxon>eudicotyledons</taxon>
        <taxon>Gunneridae</taxon>
        <taxon>Pentapetalae</taxon>
        <taxon>rosids</taxon>
        <taxon>fabids</taxon>
        <taxon>Rosales</taxon>
        <taxon>Rhamnaceae</taxon>
        <taxon>Paliureae</taxon>
        <taxon>Ziziphus</taxon>
    </lineage>
</organism>
<gene>
    <name evidence="10" type="primary">LOC107423906</name>
</gene>
<dbReference type="PRINTS" id="PR00404">
    <property type="entry name" value="MADSDOMAIN"/>
</dbReference>
<evidence type="ECO:0000256" key="5">
    <source>
        <dbReference type="ARBA" id="ARBA00023163"/>
    </source>
</evidence>
<evidence type="ECO:0000259" key="8">
    <source>
        <dbReference type="PROSITE" id="PS50066"/>
    </source>
</evidence>
<keyword evidence="6" id="KW-0539">Nucleus</keyword>
<dbReference type="PANTHER" id="PTHR48150:SF1">
    <property type="entry name" value="COX19 FAMILY PROTEIN (CHCH MOTIF)"/>
    <property type="match status" value="1"/>
</dbReference>
<keyword evidence="9" id="KW-1185">Reference proteome</keyword>
<reference evidence="9" key="1">
    <citation type="submission" date="2025-05" db="UniProtKB">
        <authorList>
            <consortium name="RefSeq"/>
        </authorList>
    </citation>
    <scope>NUCLEOTIDE SEQUENCE [LARGE SCALE GENOMIC DNA]</scope>
</reference>
<dbReference type="Pfam" id="PF06747">
    <property type="entry name" value="CHCH"/>
    <property type="match status" value="1"/>
</dbReference>
<dbReference type="SUPFAM" id="SSF47072">
    <property type="entry name" value="Cysteine alpha-hairpin motif"/>
    <property type="match status" value="1"/>
</dbReference>
<evidence type="ECO:0000256" key="3">
    <source>
        <dbReference type="ARBA" id="ARBA00023125"/>
    </source>
</evidence>
<comment type="subcellular location">
    <subcellularLocation>
        <location evidence="1">Nucleus</location>
    </subcellularLocation>
</comment>
<evidence type="ECO:0000313" key="9">
    <source>
        <dbReference type="Proteomes" id="UP001652623"/>
    </source>
</evidence>
<name>A0ABM3IE45_ZIZJJ</name>
<dbReference type="SMART" id="SM00432">
    <property type="entry name" value="MADS"/>
    <property type="match status" value="1"/>
</dbReference>
<evidence type="ECO:0000256" key="2">
    <source>
        <dbReference type="ARBA" id="ARBA00023015"/>
    </source>
</evidence>
<protein>
    <submittedName>
        <fullName evidence="10">Agamous-like MADS-box protein AGL61</fullName>
    </submittedName>
</protein>
<feature type="region of interest" description="Disordered" evidence="7">
    <location>
        <begin position="1"/>
        <end position="20"/>
    </location>
</feature>
<dbReference type="PROSITE" id="PS51808">
    <property type="entry name" value="CHCH"/>
    <property type="match status" value="1"/>
</dbReference>
<dbReference type="InterPro" id="IPR036879">
    <property type="entry name" value="TF_MADSbox_sf"/>
</dbReference>
<keyword evidence="2" id="KW-0805">Transcription regulation</keyword>
<dbReference type="PROSITE" id="PS50066">
    <property type="entry name" value="MADS_BOX_2"/>
    <property type="match status" value="1"/>
</dbReference>
<dbReference type="GeneID" id="107423906"/>
<keyword evidence="5" id="KW-0804">Transcription</keyword>
<dbReference type="SUPFAM" id="SSF55455">
    <property type="entry name" value="SRF-like"/>
    <property type="match status" value="1"/>
</dbReference>
<dbReference type="Gene3D" id="3.40.1810.10">
    <property type="entry name" value="Transcription factor, MADS-box"/>
    <property type="match status" value="1"/>
</dbReference>
<dbReference type="InterPro" id="IPR010625">
    <property type="entry name" value="CHCH"/>
</dbReference>